<name>A0AAN0NHT6_9RHOB</name>
<organism evidence="1 2">
    <name type="scientific">Yoonia rhodophyticola</name>
    <dbReference type="NCBI Taxonomy" id="3137370"/>
    <lineage>
        <taxon>Bacteria</taxon>
        <taxon>Pseudomonadati</taxon>
        <taxon>Pseudomonadota</taxon>
        <taxon>Alphaproteobacteria</taxon>
        <taxon>Rhodobacterales</taxon>
        <taxon>Paracoccaceae</taxon>
        <taxon>Yoonia</taxon>
    </lineage>
</organism>
<dbReference type="RefSeq" id="WP_342075819.1">
    <property type="nucleotide sequence ID" value="NZ_CP151767.2"/>
</dbReference>
<evidence type="ECO:0000313" key="1">
    <source>
        <dbReference type="EMBL" id="WZU66497.1"/>
    </source>
</evidence>
<dbReference type="KEGG" id="yrh:AABB31_15780"/>
<accession>A0AAN0NHT6</accession>
<reference evidence="1 2" key="2">
    <citation type="submission" date="2024-08" db="EMBL/GenBank/DDBJ databases">
        <title>Phylogenomic analyses of a clade within the roseobacter group suggest taxonomic reassignments of species of the genera Aestuariivita, Citreicella, Loktanella, Nautella, Pelagibaca, Ruegeria, Thalassobius, Thiobacimonas and Tropicibacter, and the proposal o.</title>
        <authorList>
            <person name="Jeon C.O."/>
        </authorList>
    </citation>
    <scope>NUCLEOTIDE SEQUENCE [LARGE SCALE GENOMIC DNA]</scope>
    <source>
        <strain evidence="1 2">SS1-5</strain>
    </source>
</reference>
<dbReference type="EMBL" id="CP151767">
    <property type="protein sequence ID" value="WZU66497.1"/>
    <property type="molecule type" value="Genomic_DNA"/>
</dbReference>
<dbReference type="Proteomes" id="UP001470809">
    <property type="component" value="Chromosome"/>
</dbReference>
<protein>
    <submittedName>
        <fullName evidence="1">Uncharacterized protein</fullName>
    </submittedName>
</protein>
<gene>
    <name evidence="1" type="ORF">AABB31_15780</name>
</gene>
<sequence length="56" mass="6363">MNPIWFLRAKRWAQHPPSAKKVRFVAAILAICVVLYAIDAAFGWPDALTPNNLRSR</sequence>
<dbReference type="AlphaFoldDB" id="A0AAN0NHT6"/>
<keyword evidence="2" id="KW-1185">Reference proteome</keyword>
<proteinExistence type="predicted"/>
<reference evidence="2" key="1">
    <citation type="submission" date="2024-04" db="EMBL/GenBank/DDBJ databases">
        <title>Phylogenomic analyses of a clade within the roseobacter group suggest taxonomic reassignments of species of the genera Aestuariivita, Citreicella, Loktanella, Nautella, Pelagibaca, Ruegeria, Thalassobius, Thiobacimonas and Tropicibacter, and the proposal o.</title>
        <authorList>
            <person name="Jeon C.O."/>
        </authorList>
    </citation>
    <scope>NUCLEOTIDE SEQUENCE [LARGE SCALE GENOMIC DNA]</scope>
    <source>
        <strain evidence="2">SS1-5</strain>
    </source>
</reference>
<evidence type="ECO:0000313" key="2">
    <source>
        <dbReference type="Proteomes" id="UP001470809"/>
    </source>
</evidence>